<dbReference type="EMBL" id="MG198783">
    <property type="protein sequence ID" value="ATW59052.1"/>
    <property type="molecule type" value="Genomic_DNA"/>
</dbReference>
<dbReference type="Proteomes" id="UP000240384">
    <property type="component" value="Segment"/>
</dbReference>
<gene>
    <name evidence="2" type="ORF">PBI_MAHDIA_53</name>
</gene>
<proteinExistence type="predicted"/>
<reference evidence="3" key="1">
    <citation type="submission" date="2017-10" db="EMBL/GenBank/DDBJ databases">
        <authorList>
            <person name="Banno H."/>
            <person name="Chua N.-H."/>
        </authorList>
    </citation>
    <scope>NUCLEOTIDE SEQUENCE [LARGE SCALE GENOMIC DNA]</scope>
</reference>
<dbReference type="OrthoDB" id="40042at10239"/>
<feature type="compositionally biased region" description="Polar residues" evidence="1">
    <location>
        <begin position="1"/>
        <end position="13"/>
    </location>
</feature>
<organism evidence="2 3">
    <name type="scientific">Gordonia phage Mahdia</name>
    <dbReference type="NCBI Taxonomy" id="2047873"/>
    <lineage>
        <taxon>Viruses</taxon>
        <taxon>Duplodnaviria</taxon>
        <taxon>Heunggongvirae</taxon>
        <taxon>Uroviricota</taxon>
        <taxon>Caudoviricetes</taxon>
        <taxon>Gustavvirus</taxon>
        <taxon>Gustavvirus mahdia</taxon>
    </lineage>
</organism>
<protein>
    <submittedName>
        <fullName evidence="2">Uncharacterized protein</fullName>
    </submittedName>
</protein>
<name>A0A2H4P9Z3_9CAUD</name>
<feature type="region of interest" description="Disordered" evidence="1">
    <location>
        <begin position="1"/>
        <end position="21"/>
    </location>
</feature>
<accession>A0A2H4P9Z3</accession>
<evidence type="ECO:0000256" key="1">
    <source>
        <dbReference type="SAM" id="MobiDB-lite"/>
    </source>
</evidence>
<sequence length="198" mass="22304">MTTERNTNPMNTDTAVPSPTSRTVVTVTSTAALTLGHLEDLVTEAKARGCTRQAAVKLRAKNGMFDRHEVTVTQDLPALERGLGPAENRAETIDPRGLLQYVITDENWEEIIRVPVPLMDRVGPDQEIILRWEGTPGVDDGRVPWRYRHARFLKLLGSTSVHVLESWRVETLGELDEERGINTVRQEIIWTFVPEVRA</sequence>
<evidence type="ECO:0000313" key="3">
    <source>
        <dbReference type="Proteomes" id="UP000240384"/>
    </source>
</evidence>
<evidence type="ECO:0000313" key="2">
    <source>
        <dbReference type="EMBL" id="ATW59052.1"/>
    </source>
</evidence>
<keyword evidence="3" id="KW-1185">Reference proteome</keyword>